<sequence>MKNTIVCLIISLFCTKIAAQTSSDLQQIGYLLTDALFYSEKYIIPITDAAVYQSSSGWILSAKKKEKWDFNIGIHSNIFFVPKKDRDFQIKNSDFQFFQIEGATTATVPTALGNNDKQYLVGELGGEEVRFTTPGGVNQETIIYPYFQASLALPYGFELLGRYSLKTQLKKGNYQVYGAGLKYAISQHFKNWETKNIHLAVAGIYSNADVSFDFLDVNTAYGNLGINRMNGIVDTWHFNFLFSKAFDKFDLNASGILNYSTFLYKVNGPKGSIENVIAVQETINTLLTRIEKDKINAIMEISGVYYIHKLALQSSFAFGKFANLNIGVQYQF</sequence>
<dbReference type="InterPro" id="IPR046495">
    <property type="entry name" value="DUF6588"/>
</dbReference>
<proteinExistence type="predicted"/>
<evidence type="ECO:0000313" key="2">
    <source>
        <dbReference type="EMBL" id="MVO10835.1"/>
    </source>
</evidence>
<dbReference type="AlphaFoldDB" id="A0A6I4IVK4"/>
<dbReference type="Proteomes" id="UP000431264">
    <property type="component" value="Unassembled WGS sequence"/>
</dbReference>
<dbReference type="EMBL" id="WQLW01000016">
    <property type="protein sequence ID" value="MVO10835.1"/>
    <property type="molecule type" value="Genomic_DNA"/>
</dbReference>
<organism evidence="2 3">
    <name type="scientific">Flavobacterium profundi</name>
    <dbReference type="NCBI Taxonomy" id="1774945"/>
    <lineage>
        <taxon>Bacteria</taxon>
        <taxon>Pseudomonadati</taxon>
        <taxon>Bacteroidota</taxon>
        <taxon>Flavobacteriia</taxon>
        <taxon>Flavobacteriales</taxon>
        <taxon>Flavobacteriaceae</taxon>
        <taxon>Flavobacterium</taxon>
    </lineage>
</organism>
<comment type="caution">
    <text evidence="2">The sequence shown here is derived from an EMBL/GenBank/DDBJ whole genome shotgun (WGS) entry which is preliminary data.</text>
</comment>
<name>A0A6I4IVK4_9FLAO</name>
<feature type="signal peptide" evidence="1">
    <location>
        <begin position="1"/>
        <end position="18"/>
    </location>
</feature>
<reference evidence="3" key="1">
    <citation type="submission" date="2019-05" db="EMBL/GenBank/DDBJ databases">
        <title>Flavobacterium profundi sp. nov., isolated from a deep-sea seamount.</title>
        <authorList>
            <person name="Zhang D.-C."/>
        </authorList>
    </citation>
    <scope>NUCLEOTIDE SEQUENCE [LARGE SCALE GENOMIC DNA]</scope>
    <source>
        <strain evidence="3">TP390</strain>
    </source>
</reference>
<dbReference type="OrthoDB" id="1420433at2"/>
<keyword evidence="3" id="KW-1185">Reference proteome</keyword>
<evidence type="ECO:0000256" key="1">
    <source>
        <dbReference type="SAM" id="SignalP"/>
    </source>
</evidence>
<gene>
    <name evidence="2" type="ORF">GOQ30_16815</name>
</gene>
<evidence type="ECO:0000313" key="3">
    <source>
        <dbReference type="Proteomes" id="UP000431264"/>
    </source>
</evidence>
<feature type="chain" id="PRO_5026306923" evidence="1">
    <location>
        <begin position="19"/>
        <end position="332"/>
    </location>
</feature>
<keyword evidence="1" id="KW-0732">Signal</keyword>
<dbReference type="Pfam" id="PF20230">
    <property type="entry name" value="DUF6588"/>
    <property type="match status" value="1"/>
</dbReference>
<dbReference type="RefSeq" id="WP_140999255.1">
    <property type="nucleotide sequence ID" value="NZ_VDCZ01000016.1"/>
</dbReference>
<accession>A0A6I4IVK4</accession>
<protein>
    <submittedName>
        <fullName evidence="2">Uncharacterized protein</fullName>
    </submittedName>
</protein>